<accession>A0AAC9LLU5</accession>
<gene>
    <name evidence="1" type="ORF">BWR22_02630</name>
</gene>
<proteinExistence type="predicted"/>
<name>A0AAC9LLU5_9FLAO</name>
<dbReference type="KEGG" id="lvn:BWR22_02630"/>
<dbReference type="RefSeq" id="WP_076731886.1">
    <property type="nucleotide sequence ID" value="NZ_CP019352.1"/>
</dbReference>
<evidence type="ECO:0000313" key="1">
    <source>
        <dbReference type="EMBL" id="APX99247.1"/>
    </source>
</evidence>
<dbReference type="AlphaFoldDB" id="A0AAC9LLU5"/>
<evidence type="ECO:0000313" key="2">
    <source>
        <dbReference type="Proteomes" id="UP000187506"/>
    </source>
</evidence>
<keyword evidence="2" id="KW-1185">Reference proteome</keyword>
<dbReference type="EMBL" id="CP019352">
    <property type="protein sequence ID" value="APX99247.1"/>
    <property type="molecule type" value="Genomic_DNA"/>
</dbReference>
<protein>
    <submittedName>
        <fullName evidence="1">Uncharacterized protein</fullName>
    </submittedName>
</protein>
<reference evidence="1 2" key="1">
    <citation type="submission" date="2017-01" db="EMBL/GenBank/DDBJ databases">
        <title>Complete genome of Lacinutrix venerupis DOK2-8 isolated from seawater in Dokdo.</title>
        <authorList>
            <person name="Chi W.-J."/>
            <person name="Kim J.H."/>
        </authorList>
    </citation>
    <scope>NUCLEOTIDE SEQUENCE [LARGE SCALE GENOMIC DNA]</scope>
    <source>
        <strain evidence="1 2">DOK2-8</strain>
    </source>
</reference>
<sequence length="147" mass="15981">MSTRPVDIDKAIIYARKWQHENTTHAKAFLIPAGDLIACLEEMEVLVNDGDGNYTLNNVENSGVRTYMAIKRPEGTPASPETEKLLIVGTKVDCTGKHRDIIEGERPSGCKDKAVETAVSALKGSGVYDFTAPCPSECDPNSPLYNP</sequence>
<dbReference type="Proteomes" id="UP000187506">
    <property type="component" value="Chromosome"/>
</dbReference>
<organism evidence="1 2">
    <name type="scientific">Lacinutrix venerupis</name>
    <dbReference type="NCBI Taxonomy" id="1486034"/>
    <lineage>
        <taxon>Bacteria</taxon>
        <taxon>Pseudomonadati</taxon>
        <taxon>Bacteroidota</taxon>
        <taxon>Flavobacteriia</taxon>
        <taxon>Flavobacteriales</taxon>
        <taxon>Flavobacteriaceae</taxon>
        <taxon>Lacinutrix</taxon>
    </lineage>
</organism>